<gene>
    <name evidence="2" type="ORF">OG2516_09919</name>
</gene>
<dbReference type="eggNOG" id="ENOG5032Z0I">
    <property type="taxonomic scope" value="Bacteria"/>
</dbReference>
<accession>Q2CDK0</accession>
<dbReference type="Gene3D" id="2.40.360.10">
    <property type="entry name" value="YmcC-like"/>
    <property type="match status" value="1"/>
</dbReference>
<dbReference type="InterPro" id="IPR021308">
    <property type="entry name" value="GfcB"/>
</dbReference>
<keyword evidence="1" id="KW-0732">Signal</keyword>
<feature type="chain" id="PRO_5004207211" description="Lipoprotein" evidence="1">
    <location>
        <begin position="32"/>
        <end position="198"/>
    </location>
</feature>
<dbReference type="OrthoDB" id="6237231at2"/>
<keyword evidence="3" id="KW-1185">Reference proteome</keyword>
<dbReference type="STRING" id="314256.OG2516_09919"/>
<dbReference type="EMBL" id="AAOT01000023">
    <property type="protein sequence ID" value="EAR50711.1"/>
    <property type="molecule type" value="Genomic_DNA"/>
</dbReference>
<dbReference type="Pfam" id="PF11102">
    <property type="entry name" value="YjbF"/>
    <property type="match status" value="1"/>
</dbReference>
<sequence>MTRDVTSWIGRAARALLLALLPLAGCSTAPAPRFAALAEAGGPALQAAFVDSGANIPLLHEARRGEVDSWIGPGGGGLALRYGLLAGVRGYGAELLAADASASAALLAAGRTGTAPRSHRYLTGDDRAVTRHYTCDISDQGPRTLDTTETRLFHEACTGETERFLNLYWLDATGRIVQSRQWTGPARGAISLRPLRPG</sequence>
<evidence type="ECO:0000256" key="1">
    <source>
        <dbReference type="SAM" id="SignalP"/>
    </source>
</evidence>
<dbReference type="RefSeq" id="WP_007255504.1">
    <property type="nucleotide sequence ID" value="NZ_CH724107.1"/>
</dbReference>
<dbReference type="SUPFAM" id="SSF159270">
    <property type="entry name" value="YmcC-like"/>
    <property type="match status" value="1"/>
</dbReference>
<reference evidence="2 3" key="1">
    <citation type="journal article" date="2010" name="J. Bacteriol.">
        <title>Genome sequences of Oceanicola granulosus HTCC2516(T) and Oceanicola batsensis HTCC2597(TDelta).</title>
        <authorList>
            <person name="Thrash J.C."/>
            <person name="Cho J.C."/>
            <person name="Vergin K.L."/>
            <person name="Giovannoni S.J."/>
        </authorList>
    </citation>
    <scope>NUCLEOTIDE SEQUENCE [LARGE SCALE GENOMIC DNA]</scope>
    <source>
        <strain evidence="3">ATCC BAA-861 / DSM 15982 / KCTC 12143 / HTCC2516</strain>
    </source>
</reference>
<evidence type="ECO:0000313" key="3">
    <source>
        <dbReference type="Proteomes" id="UP000003635"/>
    </source>
</evidence>
<proteinExistence type="predicted"/>
<protein>
    <recommendedName>
        <fullName evidence="4">Lipoprotein</fullName>
    </recommendedName>
</protein>
<dbReference type="AlphaFoldDB" id="Q2CDK0"/>
<dbReference type="InterPro" id="IPR023373">
    <property type="entry name" value="YmcC_sf"/>
</dbReference>
<evidence type="ECO:0000313" key="2">
    <source>
        <dbReference type="EMBL" id="EAR50711.1"/>
    </source>
</evidence>
<dbReference type="Proteomes" id="UP000003635">
    <property type="component" value="Unassembled WGS sequence"/>
</dbReference>
<comment type="caution">
    <text evidence="2">The sequence shown here is derived from an EMBL/GenBank/DDBJ whole genome shotgun (WGS) entry which is preliminary data.</text>
</comment>
<evidence type="ECO:0008006" key="4">
    <source>
        <dbReference type="Google" id="ProtNLM"/>
    </source>
</evidence>
<feature type="signal peptide" evidence="1">
    <location>
        <begin position="1"/>
        <end position="31"/>
    </location>
</feature>
<name>Q2CDK0_OCEGH</name>
<dbReference type="HOGENOM" id="CLU_099032_1_0_5"/>
<organism evidence="2 3">
    <name type="scientific">Oceanicola granulosus (strain ATCC BAA-861 / DSM 15982 / KCTC 12143 / HTCC2516)</name>
    <dbReference type="NCBI Taxonomy" id="314256"/>
    <lineage>
        <taxon>Bacteria</taxon>
        <taxon>Pseudomonadati</taxon>
        <taxon>Pseudomonadota</taxon>
        <taxon>Alphaproteobacteria</taxon>
        <taxon>Rhodobacterales</taxon>
        <taxon>Roseobacteraceae</taxon>
        <taxon>Oceanicola</taxon>
    </lineage>
</organism>